<dbReference type="InterPro" id="IPR001647">
    <property type="entry name" value="HTH_TetR"/>
</dbReference>
<dbReference type="InterPro" id="IPR050109">
    <property type="entry name" value="HTH-type_TetR-like_transc_reg"/>
</dbReference>
<dbReference type="SUPFAM" id="SSF48498">
    <property type="entry name" value="Tetracyclin repressor-like, C-terminal domain"/>
    <property type="match status" value="1"/>
</dbReference>
<reference evidence="4 5" key="1">
    <citation type="submission" date="2018-06" db="EMBL/GenBank/DDBJ databases">
        <title>Genomic Encyclopedia of Archaeal and Bacterial Type Strains, Phase II (KMG-II): from individual species to whole genera.</title>
        <authorList>
            <person name="Goeker M."/>
        </authorList>
    </citation>
    <scope>NUCLEOTIDE SEQUENCE [LARGE SCALE GENOMIC DNA]</scope>
    <source>
        <strain evidence="4 5">JCM 11668</strain>
    </source>
</reference>
<dbReference type="InterPro" id="IPR036271">
    <property type="entry name" value="Tet_transcr_reg_TetR-rel_C_sf"/>
</dbReference>
<evidence type="ECO:0000256" key="2">
    <source>
        <dbReference type="PROSITE-ProRule" id="PRU00335"/>
    </source>
</evidence>
<evidence type="ECO:0000256" key="1">
    <source>
        <dbReference type="ARBA" id="ARBA00023125"/>
    </source>
</evidence>
<evidence type="ECO:0000259" key="3">
    <source>
        <dbReference type="PROSITE" id="PS50977"/>
    </source>
</evidence>
<dbReference type="Proteomes" id="UP000248148">
    <property type="component" value="Unassembled WGS sequence"/>
</dbReference>
<proteinExistence type="predicted"/>
<feature type="DNA-binding region" description="H-T-H motif" evidence="2">
    <location>
        <begin position="25"/>
        <end position="44"/>
    </location>
</feature>
<dbReference type="Pfam" id="PF00440">
    <property type="entry name" value="TetR_N"/>
    <property type="match status" value="1"/>
</dbReference>
<protein>
    <submittedName>
        <fullName evidence="4">TetR family transcriptional regulator</fullName>
    </submittedName>
</protein>
<dbReference type="RefSeq" id="WP_110780554.1">
    <property type="nucleotide sequence ID" value="NZ_QJTI01000007.1"/>
</dbReference>
<keyword evidence="5" id="KW-1185">Reference proteome</keyword>
<keyword evidence="1 2" id="KW-0238">DNA-binding</keyword>
<gene>
    <name evidence="4" type="ORF">BJ122_107109</name>
</gene>
<dbReference type="EMBL" id="QJTI01000007">
    <property type="protein sequence ID" value="PYF03385.1"/>
    <property type="molecule type" value="Genomic_DNA"/>
</dbReference>
<evidence type="ECO:0000313" key="4">
    <source>
        <dbReference type="EMBL" id="PYF03385.1"/>
    </source>
</evidence>
<accession>A0A318TND6</accession>
<dbReference type="GO" id="GO:0000976">
    <property type="term" value="F:transcription cis-regulatory region binding"/>
    <property type="evidence" value="ECO:0007669"/>
    <property type="project" value="TreeGrafter"/>
</dbReference>
<dbReference type="InterPro" id="IPR009057">
    <property type="entry name" value="Homeodomain-like_sf"/>
</dbReference>
<dbReference type="GO" id="GO:0003700">
    <property type="term" value="F:DNA-binding transcription factor activity"/>
    <property type="evidence" value="ECO:0007669"/>
    <property type="project" value="TreeGrafter"/>
</dbReference>
<dbReference type="PROSITE" id="PS50977">
    <property type="entry name" value="HTH_TETR_2"/>
    <property type="match status" value="1"/>
</dbReference>
<feature type="domain" description="HTH tetR-type" evidence="3">
    <location>
        <begin position="2"/>
        <end position="62"/>
    </location>
</feature>
<dbReference type="SUPFAM" id="SSF46689">
    <property type="entry name" value="Homeodomain-like"/>
    <property type="match status" value="1"/>
</dbReference>
<organism evidence="4 5">
    <name type="scientific">Rhodopseudomonas faecalis</name>
    <dbReference type="NCBI Taxonomy" id="99655"/>
    <lineage>
        <taxon>Bacteria</taxon>
        <taxon>Pseudomonadati</taxon>
        <taxon>Pseudomonadota</taxon>
        <taxon>Alphaproteobacteria</taxon>
        <taxon>Hyphomicrobiales</taxon>
        <taxon>Nitrobacteraceae</taxon>
        <taxon>Rhodopseudomonas</taxon>
    </lineage>
</organism>
<comment type="caution">
    <text evidence="4">The sequence shown here is derived from an EMBL/GenBank/DDBJ whole genome shotgun (WGS) entry which is preliminary data.</text>
</comment>
<dbReference type="PANTHER" id="PTHR30055">
    <property type="entry name" value="HTH-TYPE TRANSCRIPTIONAL REGULATOR RUTR"/>
    <property type="match status" value="1"/>
</dbReference>
<dbReference type="PRINTS" id="PR00455">
    <property type="entry name" value="HTHTETR"/>
</dbReference>
<sequence>MSAVRDQVLAAGLAVFDRDGLESGTVAAIRQRAGLSNGSFFHLFKSKQELAGALFVDVLRRYHAAIMAPLDGAAIGAAAGIERLIRAHLDWVMLHRLEARFLFEIARNEWGGEVRAAQRAENDKLAERLDGWRQPLLLRGELVAMPAALFFAQLIGPAQMLCRGWLSGRDRSDPRQHADQLIDCAIRALVVQARANQEDTP</sequence>
<dbReference type="AlphaFoldDB" id="A0A318TND6"/>
<dbReference type="Gene3D" id="1.10.357.10">
    <property type="entry name" value="Tetracycline Repressor, domain 2"/>
    <property type="match status" value="1"/>
</dbReference>
<name>A0A318TND6_9BRAD</name>
<evidence type="ECO:0000313" key="5">
    <source>
        <dbReference type="Proteomes" id="UP000248148"/>
    </source>
</evidence>
<dbReference type="OrthoDB" id="2356263at2"/>
<dbReference type="PANTHER" id="PTHR30055:SF187">
    <property type="entry name" value="TRANSCRIPTIONAL REGULATORY PROTEIN"/>
    <property type="match status" value="1"/>
</dbReference>